<feature type="transmembrane region" description="Helical" evidence="1">
    <location>
        <begin position="27"/>
        <end position="48"/>
    </location>
</feature>
<keyword evidence="1" id="KW-1133">Transmembrane helix</keyword>
<protein>
    <submittedName>
        <fullName evidence="2">Conjugal transfer protein</fullName>
    </submittedName>
</protein>
<keyword evidence="1" id="KW-0472">Membrane</keyword>
<evidence type="ECO:0000313" key="2">
    <source>
        <dbReference type="EMBL" id="AKE58914.1"/>
    </source>
</evidence>
<name>A0A0F6TUL0_CITAM</name>
<dbReference type="OrthoDB" id="8907898at2"/>
<evidence type="ECO:0000256" key="1">
    <source>
        <dbReference type="SAM" id="Phobius"/>
    </source>
</evidence>
<dbReference type="NCBIfam" id="TIGR03750">
    <property type="entry name" value="conj_TIGR03750"/>
    <property type="match status" value="1"/>
</dbReference>
<gene>
    <name evidence="2" type="ORF">F384_09740</name>
</gene>
<keyword evidence="1" id="KW-0812">Transmembrane</keyword>
<accession>A0A0F6TUL0</accession>
<dbReference type="Pfam" id="PF11990">
    <property type="entry name" value="DUF3487"/>
    <property type="match status" value="1"/>
</dbReference>
<dbReference type="HOGENOM" id="CLU_144602_0_0_6"/>
<dbReference type="KEGG" id="cama:F384_09740"/>
<dbReference type="RefSeq" id="WP_046481293.1">
    <property type="nucleotide sequence ID" value="NZ_CP011132.1"/>
</dbReference>
<dbReference type="PATRIC" id="fig|1261127.3.peg.2029"/>
<dbReference type="AlphaFoldDB" id="A0A0F6TUL0"/>
<sequence>MAQTIEFLPDRLNREPVVFRGMTTTELFIALGGGLVTGVVGGIFPAVLLKIWALIPTGALAGAALAIMVGGKWLARLKRGRPDTWLYRMMGARFARYGFGDPKLVQESAVWVIRRSERV</sequence>
<reference evidence="2 3" key="1">
    <citation type="journal article" date="2013" name="Appl. Microbiol. Biotechnol.">
        <title>Glycerol assimilation and production of 1,3-propanediol by Citrobacter amalonaticus Y19.</title>
        <authorList>
            <person name="Ainala S.K."/>
            <person name="Ashok S."/>
            <person name="Ko Y."/>
            <person name="Park S."/>
        </authorList>
    </citation>
    <scope>NUCLEOTIDE SEQUENCE [LARGE SCALE GENOMIC DNA]</scope>
    <source>
        <strain evidence="2 3">Y19</strain>
    </source>
</reference>
<dbReference type="EMBL" id="CP011132">
    <property type="protein sequence ID" value="AKE58914.1"/>
    <property type="molecule type" value="Genomic_DNA"/>
</dbReference>
<proteinExistence type="predicted"/>
<feature type="transmembrane region" description="Helical" evidence="1">
    <location>
        <begin position="54"/>
        <end position="75"/>
    </location>
</feature>
<dbReference type="Proteomes" id="UP000034085">
    <property type="component" value="Chromosome"/>
</dbReference>
<dbReference type="InterPro" id="IPR021877">
    <property type="entry name" value="DUF3487"/>
</dbReference>
<evidence type="ECO:0000313" key="3">
    <source>
        <dbReference type="Proteomes" id="UP000034085"/>
    </source>
</evidence>
<organism evidence="2 3">
    <name type="scientific">Citrobacter amalonaticus Y19</name>
    <dbReference type="NCBI Taxonomy" id="1261127"/>
    <lineage>
        <taxon>Bacteria</taxon>
        <taxon>Pseudomonadati</taxon>
        <taxon>Pseudomonadota</taxon>
        <taxon>Gammaproteobacteria</taxon>
        <taxon>Enterobacterales</taxon>
        <taxon>Enterobacteriaceae</taxon>
        <taxon>Citrobacter</taxon>
    </lineage>
</organism>